<dbReference type="EMBL" id="GGEC01076104">
    <property type="protein sequence ID" value="MBX56588.1"/>
    <property type="molecule type" value="Transcribed_RNA"/>
</dbReference>
<accession>A0A2P2PPB8</accession>
<reference evidence="1" key="1">
    <citation type="submission" date="2018-02" db="EMBL/GenBank/DDBJ databases">
        <title>Rhizophora mucronata_Transcriptome.</title>
        <authorList>
            <person name="Meera S.P."/>
            <person name="Sreeshan A."/>
            <person name="Augustine A."/>
        </authorList>
    </citation>
    <scope>NUCLEOTIDE SEQUENCE</scope>
    <source>
        <tissue evidence="1">Leaf</tissue>
    </source>
</reference>
<proteinExistence type="predicted"/>
<evidence type="ECO:0000313" key="1">
    <source>
        <dbReference type="EMBL" id="MBX56588.1"/>
    </source>
</evidence>
<organism evidence="1">
    <name type="scientific">Rhizophora mucronata</name>
    <name type="common">Asiatic mangrove</name>
    <dbReference type="NCBI Taxonomy" id="61149"/>
    <lineage>
        <taxon>Eukaryota</taxon>
        <taxon>Viridiplantae</taxon>
        <taxon>Streptophyta</taxon>
        <taxon>Embryophyta</taxon>
        <taxon>Tracheophyta</taxon>
        <taxon>Spermatophyta</taxon>
        <taxon>Magnoliopsida</taxon>
        <taxon>eudicotyledons</taxon>
        <taxon>Gunneridae</taxon>
        <taxon>Pentapetalae</taxon>
        <taxon>rosids</taxon>
        <taxon>fabids</taxon>
        <taxon>Malpighiales</taxon>
        <taxon>Rhizophoraceae</taxon>
        <taxon>Rhizophora</taxon>
    </lineage>
</organism>
<name>A0A2P2PPB8_RHIMU</name>
<protein>
    <submittedName>
        <fullName evidence="1">Uncharacterized protein</fullName>
    </submittedName>
</protein>
<sequence length="43" mass="4816">MRTIVVNTFKFNTPPATPTQDLLAAQLLLLELSLPNRTFNICV</sequence>
<dbReference type="AlphaFoldDB" id="A0A2P2PPB8"/>